<keyword evidence="7" id="KW-0067">ATP-binding</keyword>
<protein>
    <recommendedName>
        <fullName evidence="2">histidine kinase</fullName>
        <ecNumber evidence="2">2.7.13.3</ecNumber>
    </recommendedName>
</protein>
<dbReference type="PANTHER" id="PTHR24421">
    <property type="entry name" value="NITRATE/NITRITE SENSOR PROTEIN NARX-RELATED"/>
    <property type="match status" value="1"/>
</dbReference>
<reference evidence="11 12" key="1">
    <citation type="submission" date="2021-01" db="EMBL/GenBank/DDBJ databases">
        <title>WGS of actinomycetes isolated from Thailand.</title>
        <authorList>
            <person name="Thawai C."/>
        </authorList>
    </citation>
    <scope>NUCLEOTIDE SEQUENCE [LARGE SCALE GENOMIC DNA]</scope>
    <source>
        <strain evidence="11 12">LPG 2</strain>
    </source>
</reference>
<dbReference type="InterPro" id="IPR050482">
    <property type="entry name" value="Sensor_HK_TwoCompSys"/>
</dbReference>
<dbReference type="InterPro" id="IPR036890">
    <property type="entry name" value="HATPase_C_sf"/>
</dbReference>
<keyword evidence="5" id="KW-0547">Nucleotide-binding</keyword>
<evidence type="ECO:0000256" key="8">
    <source>
        <dbReference type="ARBA" id="ARBA00023012"/>
    </source>
</evidence>
<sequence length="397" mass="41844">MVGEQVVVWMRQRTFQTDVAVASALIVVCGLVGVLVHAGADYFVFSAALLAPLAFRRRSPEWSAVAVGVVALAQWLTIRNTTGALLADIAVPLAVYTLAAHGDTRASRIGLAAGLCGAVLGGWSWPQLPLPTLAHVLVGGFLAGTVAAAWLGGAWQRARRSELTALSERAELAERDLEHRTRLAVLSERTRIARDIHDILAHSLAVIIAQSDGGRYAARAEPRRAVDALTAIGEQGRAALAETRRALGVLRDDATDHANPTPAPGLSDLPRLVDEVRGTGLPVTLTVDLHGADLDAGIGLVAYRVVQEGLTNIVKHAGYTAPAEVSVQVEADLLRISVTDNGRPETVTAATGLGGSGYGLVGMRERVGAYGGDIALRQRPGGYGHVLDVRIPLERSR</sequence>
<keyword evidence="9" id="KW-1133">Transmembrane helix</keyword>
<dbReference type="Pfam" id="PF07730">
    <property type="entry name" value="HisKA_3"/>
    <property type="match status" value="1"/>
</dbReference>
<organism evidence="11 12">
    <name type="scientific">Nocardia acididurans</name>
    <dbReference type="NCBI Taxonomy" id="2802282"/>
    <lineage>
        <taxon>Bacteria</taxon>
        <taxon>Bacillati</taxon>
        <taxon>Actinomycetota</taxon>
        <taxon>Actinomycetes</taxon>
        <taxon>Mycobacteriales</taxon>
        <taxon>Nocardiaceae</taxon>
        <taxon>Nocardia</taxon>
    </lineage>
</organism>
<dbReference type="PANTHER" id="PTHR24421:SF10">
    <property type="entry name" value="NITRATE_NITRITE SENSOR PROTEIN NARQ"/>
    <property type="match status" value="1"/>
</dbReference>
<keyword evidence="3" id="KW-0597">Phosphoprotein</keyword>
<evidence type="ECO:0000256" key="6">
    <source>
        <dbReference type="ARBA" id="ARBA00022777"/>
    </source>
</evidence>
<keyword evidence="6 11" id="KW-0418">Kinase</keyword>
<dbReference type="Gene3D" id="3.30.565.10">
    <property type="entry name" value="Histidine kinase-like ATPase, C-terminal domain"/>
    <property type="match status" value="1"/>
</dbReference>
<dbReference type="PROSITE" id="PS50109">
    <property type="entry name" value="HIS_KIN"/>
    <property type="match status" value="1"/>
</dbReference>
<accession>A0ABS1MGL0</accession>
<feature type="transmembrane region" description="Helical" evidence="9">
    <location>
        <begin position="84"/>
        <end position="102"/>
    </location>
</feature>
<evidence type="ECO:0000256" key="3">
    <source>
        <dbReference type="ARBA" id="ARBA00022553"/>
    </source>
</evidence>
<feature type="transmembrane region" description="Helical" evidence="9">
    <location>
        <begin position="109"/>
        <end position="126"/>
    </location>
</feature>
<dbReference type="CDD" id="cd16917">
    <property type="entry name" value="HATPase_UhpB-NarQ-NarX-like"/>
    <property type="match status" value="1"/>
</dbReference>
<dbReference type="RefSeq" id="WP_201955052.1">
    <property type="nucleotide sequence ID" value="NZ_JAERRJ010000014.1"/>
</dbReference>
<evidence type="ECO:0000256" key="5">
    <source>
        <dbReference type="ARBA" id="ARBA00022741"/>
    </source>
</evidence>
<evidence type="ECO:0000256" key="2">
    <source>
        <dbReference type="ARBA" id="ARBA00012438"/>
    </source>
</evidence>
<dbReference type="EMBL" id="JAERRJ010000014">
    <property type="protein sequence ID" value="MBL1079195.1"/>
    <property type="molecule type" value="Genomic_DNA"/>
</dbReference>
<evidence type="ECO:0000256" key="7">
    <source>
        <dbReference type="ARBA" id="ARBA00022840"/>
    </source>
</evidence>
<evidence type="ECO:0000259" key="10">
    <source>
        <dbReference type="PROSITE" id="PS50109"/>
    </source>
</evidence>
<name>A0ABS1MGL0_9NOCA</name>
<dbReference type="InterPro" id="IPR011712">
    <property type="entry name" value="Sig_transdc_His_kin_sub3_dim/P"/>
</dbReference>
<evidence type="ECO:0000313" key="11">
    <source>
        <dbReference type="EMBL" id="MBL1079195.1"/>
    </source>
</evidence>
<dbReference type="Gene3D" id="1.20.5.1930">
    <property type="match status" value="1"/>
</dbReference>
<keyword evidence="9" id="KW-0472">Membrane</keyword>
<keyword evidence="9" id="KW-0812">Transmembrane</keyword>
<keyword evidence="12" id="KW-1185">Reference proteome</keyword>
<dbReference type="EC" id="2.7.13.3" evidence="2"/>
<evidence type="ECO:0000256" key="9">
    <source>
        <dbReference type="SAM" id="Phobius"/>
    </source>
</evidence>
<feature type="transmembrane region" description="Helical" evidence="9">
    <location>
        <begin position="20"/>
        <end position="50"/>
    </location>
</feature>
<dbReference type="InterPro" id="IPR003594">
    <property type="entry name" value="HATPase_dom"/>
</dbReference>
<evidence type="ECO:0000313" key="12">
    <source>
        <dbReference type="Proteomes" id="UP000602198"/>
    </source>
</evidence>
<dbReference type="SMART" id="SM00387">
    <property type="entry name" value="HATPase_c"/>
    <property type="match status" value="1"/>
</dbReference>
<evidence type="ECO:0000256" key="1">
    <source>
        <dbReference type="ARBA" id="ARBA00000085"/>
    </source>
</evidence>
<feature type="domain" description="Histidine kinase" evidence="10">
    <location>
        <begin position="304"/>
        <end position="395"/>
    </location>
</feature>
<keyword evidence="8" id="KW-0902">Two-component regulatory system</keyword>
<dbReference type="Proteomes" id="UP000602198">
    <property type="component" value="Unassembled WGS sequence"/>
</dbReference>
<gene>
    <name evidence="11" type="ORF">JK358_32800</name>
</gene>
<comment type="catalytic activity">
    <reaction evidence="1">
        <text>ATP + protein L-histidine = ADP + protein N-phospho-L-histidine.</text>
        <dbReference type="EC" id="2.7.13.3"/>
    </reaction>
</comment>
<dbReference type="InterPro" id="IPR055558">
    <property type="entry name" value="DUF7134"/>
</dbReference>
<comment type="caution">
    <text evidence="11">The sequence shown here is derived from an EMBL/GenBank/DDBJ whole genome shotgun (WGS) entry which is preliminary data.</text>
</comment>
<proteinExistence type="predicted"/>
<dbReference type="InterPro" id="IPR005467">
    <property type="entry name" value="His_kinase_dom"/>
</dbReference>
<dbReference type="GO" id="GO:0016301">
    <property type="term" value="F:kinase activity"/>
    <property type="evidence" value="ECO:0007669"/>
    <property type="project" value="UniProtKB-KW"/>
</dbReference>
<dbReference type="Pfam" id="PF23539">
    <property type="entry name" value="DUF7134"/>
    <property type="match status" value="1"/>
</dbReference>
<dbReference type="Pfam" id="PF02518">
    <property type="entry name" value="HATPase_c"/>
    <property type="match status" value="1"/>
</dbReference>
<evidence type="ECO:0000256" key="4">
    <source>
        <dbReference type="ARBA" id="ARBA00022679"/>
    </source>
</evidence>
<keyword evidence="4" id="KW-0808">Transferase</keyword>
<feature type="transmembrane region" description="Helical" evidence="9">
    <location>
        <begin position="132"/>
        <end position="151"/>
    </location>
</feature>
<dbReference type="SUPFAM" id="SSF55874">
    <property type="entry name" value="ATPase domain of HSP90 chaperone/DNA topoisomerase II/histidine kinase"/>
    <property type="match status" value="1"/>
</dbReference>